<proteinExistence type="predicted"/>
<dbReference type="Proteomes" id="UP001324634">
    <property type="component" value="Chromosome"/>
</dbReference>
<keyword evidence="4" id="KW-1185">Reference proteome</keyword>
<organism evidence="3 4">
    <name type="scientific">Peredibacter starrii</name>
    <dbReference type="NCBI Taxonomy" id="28202"/>
    <lineage>
        <taxon>Bacteria</taxon>
        <taxon>Pseudomonadati</taxon>
        <taxon>Bdellovibrionota</taxon>
        <taxon>Bacteriovoracia</taxon>
        <taxon>Bacteriovoracales</taxon>
        <taxon>Bacteriovoracaceae</taxon>
        <taxon>Peredibacter</taxon>
    </lineage>
</organism>
<dbReference type="SUPFAM" id="SSF143422">
    <property type="entry name" value="Transposase IS200-like"/>
    <property type="match status" value="1"/>
</dbReference>
<evidence type="ECO:0000259" key="2">
    <source>
        <dbReference type="SMART" id="SM01321"/>
    </source>
</evidence>
<gene>
    <name evidence="3" type="ORF">SOO65_06820</name>
</gene>
<dbReference type="Gene3D" id="3.30.70.1290">
    <property type="entry name" value="Transposase IS200-like"/>
    <property type="match status" value="1"/>
</dbReference>
<name>A0AAX4HTD7_9BACT</name>
<sequence>MQLKLNIYRGSHGGRRPGSGRKRLHSKGVAHREREKVNSRTPLHINFKFRTYIRNKNALRILKRAILNSRRQGLRILHFSMQSNHIHLIVEAANNEILTSGMRSLTVTFAKGLNKGRIQVERYHLHVLKTIQASKNAIHYVLFNLQKHEKGIYSKIDEYSSVLSMREGLKLIRNFCRSEKVVIKLSKVEPWNLDLGTSYFARKGLSRLLEI</sequence>
<dbReference type="GO" id="GO:0006313">
    <property type="term" value="P:DNA transposition"/>
    <property type="evidence" value="ECO:0007669"/>
    <property type="project" value="InterPro"/>
</dbReference>
<feature type="region of interest" description="Disordered" evidence="1">
    <location>
        <begin position="1"/>
        <end position="34"/>
    </location>
</feature>
<dbReference type="RefSeq" id="WP_321398680.1">
    <property type="nucleotide sequence ID" value="NZ_CP139487.1"/>
</dbReference>
<evidence type="ECO:0000256" key="1">
    <source>
        <dbReference type="SAM" id="MobiDB-lite"/>
    </source>
</evidence>
<dbReference type="InterPro" id="IPR036515">
    <property type="entry name" value="Transposase_17_sf"/>
</dbReference>
<protein>
    <recommendedName>
        <fullName evidence="2">Transposase IS200-like domain-containing protein</fullName>
    </recommendedName>
</protein>
<dbReference type="SMART" id="SM01321">
    <property type="entry name" value="Y1_Tnp"/>
    <property type="match status" value="1"/>
</dbReference>
<dbReference type="KEGG" id="psti:SOO65_06820"/>
<dbReference type="GO" id="GO:0003677">
    <property type="term" value="F:DNA binding"/>
    <property type="evidence" value="ECO:0007669"/>
    <property type="project" value="InterPro"/>
</dbReference>
<dbReference type="EMBL" id="CP139487">
    <property type="protein sequence ID" value="WPU66455.1"/>
    <property type="molecule type" value="Genomic_DNA"/>
</dbReference>
<feature type="domain" description="Transposase IS200-like" evidence="2">
    <location>
        <begin position="40"/>
        <end position="144"/>
    </location>
</feature>
<reference evidence="3 4" key="1">
    <citation type="submission" date="2023-11" db="EMBL/GenBank/DDBJ databases">
        <title>Peredibacter starrii A3.12.</title>
        <authorList>
            <person name="Mitchell R.J."/>
        </authorList>
    </citation>
    <scope>NUCLEOTIDE SEQUENCE [LARGE SCALE GENOMIC DNA]</scope>
    <source>
        <strain evidence="3 4">A3.12</strain>
    </source>
</reference>
<dbReference type="GO" id="GO:0004803">
    <property type="term" value="F:transposase activity"/>
    <property type="evidence" value="ECO:0007669"/>
    <property type="project" value="InterPro"/>
</dbReference>
<evidence type="ECO:0000313" key="4">
    <source>
        <dbReference type="Proteomes" id="UP001324634"/>
    </source>
</evidence>
<evidence type="ECO:0000313" key="3">
    <source>
        <dbReference type="EMBL" id="WPU66455.1"/>
    </source>
</evidence>
<dbReference type="InterPro" id="IPR002686">
    <property type="entry name" value="Transposase_17"/>
</dbReference>
<dbReference type="AlphaFoldDB" id="A0AAX4HTD7"/>
<feature type="compositionally biased region" description="Basic residues" evidence="1">
    <location>
        <begin position="12"/>
        <end position="29"/>
    </location>
</feature>
<accession>A0AAX4HTD7</accession>